<dbReference type="InterPro" id="IPR004090">
    <property type="entry name" value="Chemotax_Me-accpt_rcpt"/>
</dbReference>
<dbReference type="Gene3D" id="1.10.287.950">
    <property type="entry name" value="Methyl-accepting chemotaxis protein"/>
    <property type="match status" value="1"/>
</dbReference>
<dbReference type="AlphaFoldDB" id="A0A081P7S6"/>
<evidence type="ECO:0000313" key="10">
    <source>
        <dbReference type="EMBL" id="KEQ26749.1"/>
    </source>
</evidence>
<dbReference type="SMART" id="SM00304">
    <property type="entry name" value="HAMP"/>
    <property type="match status" value="1"/>
</dbReference>
<name>A0A081P7S6_9BACL</name>
<evidence type="ECO:0000256" key="6">
    <source>
        <dbReference type="PROSITE-ProRule" id="PRU00284"/>
    </source>
</evidence>
<keyword evidence="11" id="KW-1185">Reference proteome</keyword>
<dbReference type="GO" id="GO:0004888">
    <property type="term" value="F:transmembrane signaling receptor activity"/>
    <property type="evidence" value="ECO:0007669"/>
    <property type="project" value="InterPro"/>
</dbReference>
<dbReference type="PANTHER" id="PTHR32089:SF112">
    <property type="entry name" value="LYSOZYME-LIKE PROTEIN-RELATED"/>
    <property type="match status" value="1"/>
</dbReference>
<keyword evidence="4 6" id="KW-0807">Transducer</keyword>
<keyword evidence="3 7" id="KW-0472">Membrane</keyword>
<dbReference type="Pfam" id="PF12729">
    <property type="entry name" value="4HB_MCP_1"/>
    <property type="match status" value="1"/>
</dbReference>
<dbReference type="Pfam" id="PF00015">
    <property type="entry name" value="MCPsignal"/>
    <property type="match status" value="1"/>
</dbReference>
<dbReference type="SMART" id="SM00283">
    <property type="entry name" value="MA"/>
    <property type="match status" value="1"/>
</dbReference>
<protein>
    <recommendedName>
        <fullName evidence="12">Chemotaxis protein</fullName>
    </recommendedName>
</protein>
<dbReference type="InterPro" id="IPR003660">
    <property type="entry name" value="HAMP_dom"/>
</dbReference>
<dbReference type="GO" id="GO:0006935">
    <property type="term" value="P:chemotaxis"/>
    <property type="evidence" value="ECO:0007669"/>
    <property type="project" value="InterPro"/>
</dbReference>
<comment type="similarity">
    <text evidence="5">Belongs to the methyl-accepting chemotaxis (MCP) protein family.</text>
</comment>
<reference evidence="10 11" key="1">
    <citation type="submission" date="2014-06" db="EMBL/GenBank/DDBJ databases">
        <title>Draft genome sequence of Paenibacillus sp. MSt1.</title>
        <authorList>
            <person name="Aw Y.K."/>
            <person name="Ong K.S."/>
            <person name="Gan H.M."/>
            <person name="Lee S.M."/>
        </authorList>
    </citation>
    <scope>NUCLEOTIDE SEQUENCE [LARGE SCALE GENOMIC DNA]</scope>
    <source>
        <strain evidence="10 11">MSt1</strain>
    </source>
</reference>
<dbReference type="Proteomes" id="UP000028123">
    <property type="component" value="Unassembled WGS sequence"/>
</dbReference>
<evidence type="ECO:0000256" key="2">
    <source>
        <dbReference type="ARBA" id="ARBA00022475"/>
    </source>
</evidence>
<proteinExistence type="inferred from homology"/>
<evidence type="ECO:0000256" key="5">
    <source>
        <dbReference type="ARBA" id="ARBA00029447"/>
    </source>
</evidence>
<organism evidence="10 11">
    <name type="scientific">Paenibacillus tyrfis</name>
    <dbReference type="NCBI Taxonomy" id="1501230"/>
    <lineage>
        <taxon>Bacteria</taxon>
        <taxon>Bacillati</taxon>
        <taxon>Bacillota</taxon>
        <taxon>Bacilli</taxon>
        <taxon>Bacillales</taxon>
        <taxon>Paenibacillaceae</taxon>
        <taxon>Paenibacillus</taxon>
    </lineage>
</organism>
<sequence length="567" mass="62962">MKNLKIARKISIITLLAVVFLVGLGITSYFFIVSSNHNADAMYDDDSSVSWIGTVSSDVQAMNSKLLEHVLVADLPNKKALEDEIHRRAASTNQTIDKLEAALNSESDSKTGIAALKQSLIHYAEVRQQVIDFSQKGQTQDAYLYYQMHMTKIMEDIDHTIDGLQKERLAIAMQRNGERSRLHSNLIQIFIFTLVFSIGLFYFLGRWITELIVGPIQQLQDLMSKAASGDLAVQTEYRSNDEIGELNQSFDSMLRGLRQLIHKVQNNAEQLSRNAWKFASKSEESTQAANLIAASSEKLTLDLRNQEEGLTQSVQTIHRMKSHIDLIHRQSQNMTALMDAAAFSSRQGSVSANAMRDQMDAIYKKVRASEKHVDILAERSRQIGQITCLIADISEQTKLLAINAAIEAARAGEAGKSFHVVAQEVRKLSDQTNKATKEIGEMLNQIQLQTKEVVLSMKAGSEHALTGVQMTDQVSNSLHSNEESFRRATEQAEAVSELFRTLVEGSEQIIGVVNQVSIVSQQGVILSEETSAANETQLAAMADISLSARSLSEMAEQLQKETDLFIV</sequence>
<keyword evidence="2" id="KW-1003">Cell membrane</keyword>
<dbReference type="PROSITE" id="PS50111">
    <property type="entry name" value="CHEMOTAXIS_TRANSDUC_2"/>
    <property type="match status" value="1"/>
</dbReference>
<feature type="transmembrane region" description="Helical" evidence="7">
    <location>
        <begin position="186"/>
        <end position="204"/>
    </location>
</feature>
<dbReference type="PROSITE" id="PS50885">
    <property type="entry name" value="HAMP"/>
    <property type="match status" value="1"/>
</dbReference>
<dbReference type="InterPro" id="IPR024478">
    <property type="entry name" value="HlyB_4HB_MCP"/>
</dbReference>
<evidence type="ECO:0000256" key="1">
    <source>
        <dbReference type="ARBA" id="ARBA00004236"/>
    </source>
</evidence>
<evidence type="ECO:0000256" key="4">
    <source>
        <dbReference type="ARBA" id="ARBA00023224"/>
    </source>
</evidence>
<evidence type="ECO:0000256" key="7">
    <source>
        <dbReference type="SAM" id="Phobius"/>
    </source>
</evidence>
<comment type="subcellular location">
    <subcellularLocation>
        <location evidence="1">Cell membrane</location>
    </subcellularLocation>
</comment>
<evidence type="ECO:0000259" key="9">
    <source>
        <dbReference type="PROSITE" id="PS50885"/>
    </source>
</evidence>
<evidence type="ECO:0000313" key="11">
    <source>
        <dbReference type="Proteomes" id="UP000028123"/>
    </source>
</evidence>
<dbReference type="PRINTS" id="PR00260">
    <property type="entry name" value="CHEMTRNSDUCR"/>
</dbReference>
<dbReference type="EMBL" id="JNVM01000006">
    <property type="protein sequence ID" value="KEQ26749.1"/>
    <property type="molecule type" value="Genomic_DNA"/>
</dbReference>
<evidence type="ECO:0008006" key="12">
    <source>
        <dbReference type="Google" id="ProtNLM"/>
    </source>
</evidence>
<dbReference type="SUPFAM" id="SSF58104">
    <property type="entry name" value="Methyl-accepting chemotaxis protein (MCP) signaling domain"/>
    <property type="match status" value="1"/>
</dbReference>
<accession>A0A081P7S6</accession>
<evidence type="ECO:0000256" key="3">
    <source>
        <dbReference type="ARBA" id="ARBA00023136"/>
    </source>
</evidence>
<gene>
    <name evidence="10" type="ORF">ET33_33525</name>
</gene>
<dbReference type="PANTHER" id="PTHR32089">
    <property type="entry name" value="METHYL-ACCEPTING CHEMOTAXIS PROTEIN MCPB"/>
    <property type="match status" value="1"/>
</dbReference>
<feature type="domain" description="Methyl-accepting transducer" evidence="8">
    <location>
        <begin position="281"/>
        <end position="538"/>
    </location>
</feature>
<dbReference type="InterPro" id="IPR004089">
    <property type="entry name" value="MCPsignal_dom"/>
</dbReference>
<feature type="transmembrane region" description="Helical" evidence="7">
    <location>
        <begin position="12"/>
        <end position="32"/>
    </location>
</feature>
<keyword evidence="7" id="KW-0812">Transmembrane</keyword>
<dbReference type="eggNOG" id="COG0840">
    <property type="taxonomic scope" value="Bacteria"/>
</dbReference>
<dbReference type="Gene3D" id="6.10.340.10">
    <property type="match status" value="1"/>
</dbReference>
<dbReference type="OrthoDB" id="358716at2"/>
<dbReference type="RefSeq" id="WP_036679778.1">
    <property type="nucleotide sequence ID" value="NZ_JNVM01000006.1"/>
</dbReference>
<comment type="caution">
    <text evidence="10">The sequence shown here is derived from an EMBL/GenBank/DDBJ whole genome shotgun (WGS) entry which is preliminary data.</text>
</comment>
<feature type="domain" description="HAMP" evidence="9">
    <location>
        <begin position="210"/>
        <end position="262"/>
    </location>
</feature>
<dbReference type="CDD" id="cd06225">
    <property type="entry name" value="HAMP"/>
    <property type="match status" value="1"/>
</dbReference>
<dbReference type="Pfam" id="PF00672">
    <property type="entry name" value="HAMP"/>
    <property type="match status" value="1"/>
</dbReference>
<evidence type="ECO:0000259" key="8">
    <source>
        <dbReference type="PROSITE" id="PS50111"/>
    </source>
</evidence>
<dbReference type="GO" id="GO:0007165">
    <property type="term" value="P:signal transduction"/>
    <property type="evidence" value="ECO:0007669"/>
    <property type="project" value="UniProtKB-KW"/>
</dbReference>
<keyword evidence="7" id="KW-1133">Transmembrane helix</keyword>
<dbReference type="GO" id="GO:0005886">
    <property type="term" value="C:plasma membrane"/>
    <property type="evidence" value="ECO:0007669"/>
    <property type="project" value="UniProtKB-SubCell"/>
</dbReference>